<feature type="domain" description="KIB1-4 beta-propeller" evidence="1">
    <location>
        <begin position="77"/>
        <end position="185"/>
    </location>
</feature>
<evidence type="ECO:0000259" key="1">
    <source>
        <dbReference type="Pfam" id="PF03478"/>
    </source>
</evidence>
<dbReference type="AlphaFoldDB" id="A0A6V7PX12"/>
<reference evidence="2" key="1">
    <citation type="submission" date="2020-07" db="EMBL/GenBank/DDBJ databases">
        <authorList>
            <person name="Lin J."/>
        </authorList>
    </citation>
    <scope>NUCLEOTIDE SEQUENCE</scope>
</reference>
<dbReference type="Pfam" id="PF03478">
    <property type="entry name" value="Beta-prop_KIB1-4"/>
    <property type="match status" value="1"/>
</dbReference>
<evidence type="ECO:0000313" key="2">
    <source>
        <dbReference type="EMBL" id="CAD1835290.1"/>
    </source>
</evidence>
<name>A0A6V7PX12_ANACO</name>
<gene>
    <name evidence="2" type="ORF">CB5_LOCUS18501</name>
</gene>
<organism evidence="2">
    <name type="scientific">Ananas comosus var. bracteatus</name>
    <name type="common">red pineapple</name>
    <dbReference type="NCBI Taxonomy" id="296719"/>
    <lineage>
        <taxon>Eukaryota</taxon>
        <taxon>Viridiplantae</taxon>
        <taxon>Streptophyta</taxon>
        <taxon>Embryophyta</taxon>
        <taxon>Tracheophyta</taxon>
        <taxon>Spermatophyta</taxon>
        <taxon>Magnoliopsida</taxon>
        <taxon>Liliopsida</taxon>
        <taxon>Poales</taxon>
        <taxon>Bromeliaceae</taxon>
        <taxon>Bromelioideae</taxon>
        <taxon>Ananas</taxon>
    </lineage>
</organism>
<protein>
    <recommendedName>
        <fullName evidence="1">KIB1-4 beta-propeller domain-containing protein</fullName>
    </recommendedName>
</protein>
<sequence length="228" mass="25204">MVSGCRTPSSPHHPRPGGAWVRVLRRSGNSTADPPALSFAPTTWIPSDLPSLSPSFEDALASSSSPEPLRRRLAAGVPPKRLLAGSLRRAHSLPTSCCCYKLLMVAWDFRRYNSGDRTEYRVLKLSLEGQPEWLEVDDIGEEALLLVDNGPHAHCLSISCTAYSGLWRRNCLYYAFPHFVQPVEDGDSVGYGINLIRLEDGCIEQVVRNLGLCSANWPPPLWFTPSLC</sequence>
<proteinExistence type="predicted"/>
<dbReference type="EMBL" id="LR862153">
    <property type="protein sequence ID" value="CAD1835290.1"/>
    <property type="molecule type" value="Genomic_DNA"/>
</dbReference>
<accession>A0A6V7PX12</accession>
<dbReference type="InterPro" id="IPR005174">
    <property type="entry name" value="KIB1-4_b-propeller"/>
</dbReference>